<evidence type="ECO:0000313" key="2">
    <source>
        <dbReference type="EMBL" id="KAF2972651.1"/>
    </source>
</evidence>
<sequence length="142" mass="15276">MQLLTILCATLLASLGAALPAEPVSSGPSNILSPVQGERVTPAVVEGLEPYVTGVSKRSSSESLESREAELHKRATLIVDIWADINQGGRHEGLTSDTQKCYNLANGWNDQISSLFVPSGFGCIFYQNNDCNPNDFHELSPT</sequence>
<dbReference type="SUPFAM" id="SSF49695">
    <property type="entry name" value="gamma-Crystallin-like"/>
    <property type="match status" value="1"/>
</dbReference>
<name>A0A7C8MYL9_9PEZI</name>
<dbReference type="InParanoid" id="A0A7C8MYL9"/>
<evidence type="ECO:0000313" key="3">
    <source>
        <dbReference type="Proteomes" id="UP000481858"/>
    </source>
</evidence>
<dbReference type="Gene3D" id="2.60.20.10">
    <property type="entry name" value="Crystallins"/>
    <property type="match status" value="1"/>
</dbReference>
<gene>
    <name evidence="2" type="ORF">GQX73_g938</name>
</gene>
<accession>A0A7C8MYL9</accession>
<dbReference type="AlphaFoldDB" id="A0A7C8MYL9"/>
<comment type="caution">
    <text evidence="2">The sequence shown here is derived from an EMBL/GenBank/DDBJ whole genome shotgun (WGS) entry which is preliminary data.</text>
</comment>
<protein>
    <submittedName>
        <fullName evidence="2">Uncharacterized protein</fullName>
    </submittedName>
</protein>
<dbReference type="OrthoDB" id="2910287at2759"/>
<organism evidence="2 3">
    <name type="scientific">Xylaria multiplex</name>
    <dbReference type="NCBI Taxonomy" id="323545"/>
    <lineage>
        <taxon>Eukaryota</taxon>
        <taxon>Fungi</taxon>
        <taxon>Dikarya</taxon>
        <taxon>Ascomycota</taxon>
        <taxon>Pezizomycotina</taxon>
        <taxon>Sordariomycetes</taxon>
        <taxon>Xylariomycetidae</taxon>
        <taxon>Xylariales</taxon>
        <taxon>Xylariaceae</taxon>
        <taxon>Xylaria</taxon>
    </lineage>
</organism>
<keyword evidence="1" id="KW-0732">Signal</keyword>
<dbReference type="EMBL" id="WUBL01000005">
    <property type="protein sequence ID" value="KAF2972651.1"/>
    <property type="molecule type" value="Genomic_DNA"/>
</dbReference>
<evidence type="ECO:0000256" key="1">
    <source>
        <dbReference type="SAM" id="SignalP"/>
    </source>
</evidence>
<dbReference type="InterPro" id="IPR011024">
    <property type="entry name" value="G_crystallin-like"/>
</dbReference>
<proteinExistence type="predicted"/>
<keyword evidence="3" id="KW-1185">Reference proteome</keyword>
<reference evidence="2 3" key="1">
    <citation type="submission" date="2019-12" db="EMBL/GenBank/DDBJ databases">
        <title>Draft genome sequence of the ascomycete Xylaria multiplex DSM 110363.</title>
        <authorList>
            <person name="Buettner E."/>
            <person name="Kellner H."/>
        </authorList>
    </citation>
    <scope>NUCLEOTIDE SEQUENCE [LARGE SCALE GENOMIC DNA]</scope>
    <source>
        <strain evidence="2 3">DSM 110363</strain>
    </source>
</reference>
<feature type="chain" id="PRO_5028923755" evidence="1">
    <location>
        <begin position="19"/>
        <end position="142"/>
    </location>
</feature>
<dbReference type="Proteomes" id="UP000481858">
    <property type="component" value="Unassembled WGS sequence"/>
</dbReference>
<feature type="signal peptide" evidence="1">
    <location>
        <begin position="1"/>
        <end position="18"/>
    </location>
</feature>